<sequence length="206" mass="23960">MGFWVKNRFWIAGLLFIIPSVGALAMLYFKCISDADLLYPFSLAIIGLAFTSAQFYFQINENRFQRLEEKRSSALKLLMNVTTKMENLLYSSIHYYSDFDLLSREYKDLHVELCGLLDVFIQAVLEKGDLLNDLKKSSDDILNVIFNSNFKHNEVVDQRIQTDEPLPDGFMTKLRKVQSKEWIDNVTPLLTEFINIKKKVVENLNK</sequence>
<feature type="transmembrane region" description="Helical" evidence="1">
    <location>
        <begin position="41"/>
        <end position="57"/>
    </location>
</feature>
<dbReference type="EMBL" id="LRPB01000001">
    <property type="protein sequence ID" value="KYG85833.1"/>
    <property type="molecule type" value="Genomic_DNA"/>
</dbReference>
<organism evidence="2 3">
    <name type="scientific">Roseivirga seohaensis</name>
    <dbReference type="NCBI Taxonomy" id="1914963"/>
    <lineage>
        <taxon>Bacteria</taxon>
        <taxon>Pseudomonadati</taxon>
        <taxon>Bacteroidota</taxon>
        <taxon>Cytophagia</taxon>
        <taxon>Cytophagales</taxon>
        <taxon>Roseivirgaceae</taxon>
        <taxon>Roseivirga</taxon>
    </lineage>
</organism>
<dbReference type="RefSeq" id="WP_062299565.1">
    <property type="nucleotide sequence ID" value="NZ_LRPB01000001.1"/>
</dbReference>
<dbReference type="STRING" id="1914963.AWW67_00940"/>
<comment type="caution">
    <text evidence="2">The sequence shown here is derived from an EMBL/GenBank/DDBJ whole genome shotgun (WGS) entry which is preliminary data.</text>
</comment>
<feature type="transmembrane region" description="Helical" evidence="1">
    <location>
        <begin position="9"/>
        <end position="29"/>
    </location>
</feature>
<keyword evidence="1" id="KW-0812">Transmembrane</keyword>
<name>A0A150Y482_9BACT</name>
<evidence type="ECO:0000313" key="2">
    <source>
        <dbReference type="EMBL" id="KYG85833.1"/>
    </source>
</evidence>
<proteinExistence type="predicted"/>
<accession>A0A150Y482</accession>
<keyword evidence="1" id="KW-1133">Transmembrane helix</keyword>
<protein>
    <submittedName>
        <fullName evidence="2">Uncharacterized protein</fullName>
    </submittedName>
</protein>
<dbReference type="Proteomes" id="UP000075663">
    <property type="component" value="Unassembled WGS sequence"/>
</dbReference>
<dbReference type="AlphaFoldDB" id="A0A150Y482"/>
<reference evidence="2 3" key="1">
    <citation type="submission" date="2016-01" db="EMBL/GenBank/DDBJ databases">
        <title>Genome sequencing of Roseivirga seohaensis SW-152.</title>
        <authorList>
            <person name="Selvaratnam C."/>
            <person name="Thevarajoo S."/>
            <person name="Goh K.M."/>
            <person name="Ee R."/>
            <person name="Chan K.-G."/>
            <person name="Chong C.S."/>
        </authorList>
    </citation>
    <scope>NUCLEOTIDE SEQUENCE [LARGE SCALE GENOMIC DNA]</scope>
    <source>
        <strain evidence="2 3">SW-152</strain>
    </source>
</reference>
<keyword evidence="1" id="KW-0472">Membrane</keyword>
<evidence type="ECO:0000313" key="3">
    <source>
        <dbReference type="Proteomes" id="UP000075663"/>
    </source>
</evidence>
<gene>
    <name evidence="2" type="ORF">AWW67_00940</name>
</gene>
<evidence type="ECO:0000256" key="1">
    <source>
        <dbReference type="SAM" id="Phobius"/>
    </source>
</evidence>